<evidence type="ECO:0000259" key="2">
    <source>
        <dbReference type="Pfam" id="PF12945"/>
    </source>
</evidence>
<sequence length="228" mass="25956">MKMKVGETLVLEQINDHAQIVRYRCKLAEIKDNALLIGYPIEEKTGKTPVLLNGTAYMAIYISDNQVFRFPTTFIQRISGQVPLMLMSFDGEDSMEGIQRRNYVRVEASLDIAIHSSEGAFRPFATMTSDIGGGGSLINLPNDTGIEEEDQIVSWIALPMTSGSYQYIKVQSRVIKIFNDKHTNGKRAAIKFLLQSERERQPIIRYCFEKQLEARKKLLELESHRHKG</sequence>
<dbReference type="InterPro" id="IPR009926">
    <property type="entry name" value="T3SS_YcgR_PilZN"/>
</dbReference>
<comment type="caution">
    <text evidence="3">The sequence shown here is derived from an EMBL/GenBank/DDBJ whole genome shotgun (WGS) entry which is preliminary data.</text>
</comment>
<keyword evidence="3" id="KW-0282">Flagellum</keyword>
<dbReference type="Proteomes" id="UP001597399">
    <property type="component" value="Unassembled WGS sequence"/>
</dbReference>
<dbReference type="InterPro" id="IPR009875">
    <property type="entry name" value="PilZ_domain"/>
</dbReference>
<dbReference type="RefSeq" id="WP_253063277.1">
    <property type="nucleotide sequence ID" value="NZ_JAMXWM010000019.1"/>
</dbReference>
<dbReference type="Gene3D" id="2.40.10.220">
    <property type="entry name" value="predicted glycosyltransferase like domains"/>
    <property type="match status" value="1"/>
</dbReference>
<feature type="domain" description="PilZ" evidence="1">
    <location>
        <begin position="99"/>
        <end position="209"/>
    </location>
</feature>
<keyword evidence="4" id="KW-1185">Reference proteome</keyword>
<dbReference type="Pfam" id="PF12945">
    <property type="entry name" value="PilZNR"/>
    <property type="match status" value="1"/>
</dbReference>
<gene>
    <name evidence="3" type="ORF">ACFSUE_05235</name>
</gene>
<reference evidence="4" key="1">
    <citation type="journal article" date="2019" name="Int. J. Syst. Evol. Microbiol.">
        <title>The Global Catalogue of Microorganisms (GCM) 10K type strain sequencing project: providing services to taxonomists for standard genome sequencing and annotation.</title>
        <authorList>
            <consortium name="The Broad Institute Genomics Platform"/>
            <consortium name="The Broad Institute Genome Sequencing Center for Infectious Disease"/>
            <person name="Wu L."/>
            <person name="Ma J."/>
        </authorList>
    </citation>
    <scope>NUCLEOTIDE SEQUENCE [LARGE SCALE GENOMIC DNA]</scope>
    <source>
        <strain evidence="4">TISTR 2466</strain>
    </source>
</reference>
<feature type="domain" description="Type III secretion system flagellar brake protein YcgR PilZN" evidence="2">
    <location>
        <begin position="4"/>
        <end position="88"/>
    </location>
</feature>
<accession>A0ABW5S0Z7</accession>
<name>A0ABW5S0Z7_9BACL</name>
<evidence type="ECO:0000259" key="1">
    <source>
        <dbReference type="Pfam" id="PF07238"/>
    </source>
</evidence>
<dbReference type="Pfam" id="PF07238">
    <property type="entry name" value="PilZ"/>
    <property type="match status" value="1"/>
</dbReference>
<evidence type="ECO:0000313" key="3">
    <source>
        <dbReference type="EMBL" id="MFD2693038.1"/>
    </source>
</evidence>
<keyword evidence="3" id="KW-0969">Cilium</keyword>
<protein>
    <submittedName>
        <fullName evidence="3">Flagellar brake protein</fullName>
    </submittedName>
</protein>
<dbReference type="EMBL" id="JBHUMQ010000013">
    <property type="protein sequence ID" value="MFD2693038.1"/>
    <property type="molecule type" value="Genomic_DNA"/>
</dbReference>
<keyword evidence="3" id="KW-0966">Cell projection</keyword>
<proteinExistence type="predicted"/>
<evidence type="ECO:0000313" key="4">
    <source>
        <dbReference type="Proteomes" id="UP001597399"/>
    </source>
</evidence>
<organism evidence="3 4">
    <name type="scientific">Sporolactobacillus shoreicorticis</name>
    <dbReference type="NCBI Taxonomy" id="1923877"/>
    <lineage>
        <taxon>Bacteria</taxon>
        <taxon>Bacillati</taxon>
        <taxon>Bacillota</taxon>
        <taxon>Bacilli</taxon>
        <taxon>Bacillales</taxon>
        <taxon>Sporolactobacillaceae</taxon>
        <taxon>Sporolactobacillus</taxon>
    </lineage>
</organism>